<dbReference type="PANTHER" id="PTHR42034:SF1">
    <property type="entry name" value="CONDENSATION DOMAIN-CONTAINING PROTEIN"/>
    <property type="match status" value="1"/>
</dbReference>
<comment type="caution">
    <text evidence="1">The sequence shown here is derived from an EMBL/GenBank/DDBJ whole genome shotgun (WGS) entry which is preliminary data.</text>
</comment>
<evidence type="ECO:0000313" key="2">
    <source>
        <dbReference type="Proteomes" id="UP000037904"/>
    </source>
</evidence>
<gene>
    <name evidence="1" type="ORF">FLAG1_08884</name>
</gene>
<keyword evidence="2" id="KW-1185">Reference proteome</keyword>
<dbReference type="AlphaFoldDB" id="A0A0N0DCJ6"/>
<organism evidence="1 2">
    <name type="scientific">Fusarium langsethiae</name>
    <dbReference type="NCBI Taxonomy" id="179993"/>
    <lineage>
        <taxon>Eukaryota</taxon>
        <taxon>Fungi</taxon>
        <taxon>Dikarya</taxon>
        <taxon>Ascomycota</taxon>
        <taxon>Pezizomycotina</taxon>
        <taxon>Sordariomycetes</taxon>
        <taxon>Hypocreomycetidae</taxon>
        <taxon>Hypocreales</taxon>
        <taxon>Nectriaceae</taxon>
        <taxon>Fusarium</taxon>
    </lineage>
</organism>
<dbReference type="Proteomes" id="UP000037904">
    <property type="component" value="Unassembled WGS sequence"/>
</dbReference>
<accession>A0A0N0DCJ6</accession>
<evidence type="ECO:0008006" key="3">
    <source>
        <dbReference type="Google" id="ProtNLM"/>
    </source>
</evidence>
<dbReference type="InterPro" id="IPR023213">
    <property type="entry name" value="CAT-like_dom_sf"/>
</dbReference>
<proteinExistence type="predicted"/>
<reference evidence="1 2" key="1">
    <citation type="submission" date="2015-04" db="EMBL/GenBank/DDBJ databases">
        <title>The draft genome sequence of Fusarium langsethiae, a T-2/HT-2 mycotoxin producer.</title>
        <authorList>
            <person name="Lysoe E."/>
            <person name="Divon H.H."/>
            <person name="Terzi V."/>
            <person name="Orru L."/>
            <person name="Lamontanara A."/>
            <person name="Kolseth A.-K."/>
            <person name="Frandsen R.J."/>
            <person name="Nielsen K."/>
            <person name="Thrane U."/>
        </authorList>
    </citation>
    <scope>NUCLEOTIDE SEQUENCE [LARGE SCALE GENOMIC DNA]</scope>
    <source>
        <strain evidence="1 2">Fl201059</strain>
    </source>
</reference>
<evidence type="ECO:0000313" key="1">
    <source>
        <dbReference type="EMBL" id="KPA38287.1"/>
    </source>
</evidence>
<dbReference type="Gene3D" id="3.30.559.30">
    <property type="entry name" value="Nonribosomal peptide synthetase, condensation domain"/>
    <property type="match status" value="1"/>
</dbReference>
<dbReference type="PANTHER" id="PTHR42034">
    <property type="entry name" value="CHROMOSOME 7, WHOLE GENOME SHOTGUN SEQUENCE-RELATED"/>
    <property type="match status" value="1"/>
</dbReference>
<protein>
    <recommendedName>
        <fullName evidence="3">Alcohol acetyltransferase</fullName>
    </recommendedName>
</protein>
<sequence length="504" mass="56105">MSEETRFQWKQLDPKLWNRDIDECEQFYVLYTKKEHGCYPITACASFQVKGGTVNTDSNAESALRSAWTLLRYKHPTLGSRVERSDQPDTWKRVYRPFNNNEDAKTWLDSTFKIVYTNENALSWFNNDAPSFDMPTVYIIHSEIETQQTVFLRCPHDITDGVGILHLLKQLFVHASSFYAQASEFKYPLPDVDLGTRLSPSLRVATSVPDSLSEAQMKRFQEAQTTNDSVNNHPCLIGLPPSASADSEPTMRRIAVSISQSVSSQVLAGCKNIASGVSLTHAFTAALAAALGDLQAQNDKTYTARYVDRPMINIRPHCHEPFNSPDHAVAAYHAVSSKALAIDVKVPGSADDGTKVDTLPELAIKVRDMYQQLKPDQSSNTYEQALFAPWVFQTLFPPPGVDPWVVQKSPFCPVSLSSIGNLANIVGNSDGVFEITRVWVASQPINAGVAVFLASWNGQIELSSIFNTQYHDEEYVGRFITKILTQVFKGLEIDGDDRAIVLAK</sequence>
<dbReference type="EMBL" id="JXCE01000295">
    <property type="protein sequence ID" value="KPA38287.1"/>
    <property type="molecule type" value="Genomic_DNA"/>
</dbReference>
<name>A0A0N0DCJ6_FUSLA</name>
<dbReference type="Gene3D" id="3.30.559.10">
    <property type="entry name" value="Chloramphenicol acetyltransferase-like domain"/>
    <property type="match status" value="1"/>
</dbReference>